<dbReference type="HOGENOM" id="CLU_2484198_0_0_1"/>
<evidence type="ECO:0000313" key="1">
    <source>
        <dbReference type="EMBL" id="KIK10527.1"/>
    </source>
</evidence>
<accession>A0A0C9YJK7</accession>
<reference evidence="1 2" key="1">
    <citation type="submission" date="2014-04" db="EMBL/GenBank/DDBJ databases">
        <authorList>
            <consortium name="DOE Joint Genome Institute"/>
            <person name="Kuo A."/>
            <person name="Kohler A."/>
            <person name="Costa M.D."/>
            <person name="Nagy L.G."/>
            <person name="Floudas D."/>
            <person name="Copeland A."/>
            <person name="Barry K.W."/>
            <person name="Cichocki N."/>
            <person name="Veneault-Fourrey C."/>
            <person name="LaButti K."/>
            <person name="Lindquist E.A."/>
            <person name="Lipzen A."/>
            <person name="Lundell T."/>
            <person name="Morin E."/>
            <person name="Murat C."/>
            <person name="Sun H."/>
            <person name="Tunlid A."/>
            <person name="Henrissat B."/>
            <person name="Grigoriev I.V."/>
            <person name="Hibbett D.S."/>
            <person name="Martin F."/>
            <person name="Nordberg H.P."/>
            <person name="Cantor M.N."/>
            <person name="Hua S.X."/>
        </authorList>
    </citation>
    <scope>NUCLEOTIDE SEQUENCE [LARGE SCALE GENOMIC DNA]</scope>
    <source>
        <strain evidence="1 2">441</strain>
    </source>
</reference>
<dbReference type="AlphaFoldDB" id="A0A0C9YJK7"/>
<name>A0A0C9YJK7_9AGAM</name>
<protein>
    <submittedName>
        <fullName evidence="1">Unplaced genomic scaffold scaffold_920, whole genome shotgun sequence</fullName>
    </submittedName>
</protein>
<dbReference type="Proteomes" id="UP000054018">
    <property type="component" value="Unassembled WGS sequence"/>
</dbReference>
<dbReference type="EMBL" id="KN834604">
    <property type="protein sequence ID" value="KIK10527.1"/>
    <property type="molecule type" value="Genomic_DNA"/>
</dbReference>
<proteinExistence type="predicted"/>
<gene>
    <name evidence="1" type="ORF">PISMIDRAFT_20310</name>
</gene>
<evidence type="ECO:0000313" key="2">
    <source>
        <dbReference type="Proteomes" id="UP000054018"/>
    </source>
</evidence>
<sequence>MPTVSPASFTERSPRLEFTDPLFRKVAMSLRTFPSFCRTSEIVGVEESHGVRAPTWRWMCTEHRQRSASEHVPDQVTLSTDRWYHIY</sequence>
<reference evidence="2" key="2">
    <citation type="submission" date="2015-01" db="EMBL/GenBank/DDBJ databases">
        <title>Evolutionary Origins and Diversification of the Mycorrhizal Mutualists.</title>
        <authorList>
            <consortium name="DOE Joint Genome Institute"/>
            <consortium name="Mycorrhizal Genomics Consortium"/>
            <person name="Kohler A."/>
            <person name="Kuo A."/>
            <person name="Nagy L.G."/>
            <person name="Floudas D."/>
            <person name="Copeland A."/>
            <person name="Barry K.W."/>
            <person name="Cichocki N."/>
            <person name="Veneault-Fourrey C."/>
            <person name="LaButti K."/>
            <person name="Lindquist E.A."/>
            <person name="Lipzen A."/>
            <person name="Lundell T."/>
            <person name="Morin E."/>
            <person name="Murat C."/>
            <person name="Riley R."/>
            <person name="Ohm R."/>
            <person name="Sun H."/>
            <person name="Tunlid A."/>
            <person name="Henrissat B."/>
            <person name="Grigoriev I.V."/>
            <person name="Hibbett D.S."/>
            <person name="Martin F."/>
        </authorList>
    </citation>
    <scope>NUCLEOTIDE SEQUENCE [LARGE SCALE GENOMIC DNA]</scope>
    <source>
        <strain evidence="2">441</strain>
    </source>
</reference>
<keyword evidence="2" id="KW-1185">Reference proteome</keyword>
<organism evidence="1 2">
    <name type="scientific">Pisolithus microcarpus 441</name>
    <dbReference type="NCBI Taxonomy" id="765257"/>
    <lineage>
        <taxon>Eukaryota</taxon>
        <taxon>Fungi</taxon>
        <taxon>Dikarya</taxon>
        <taxon>Basidiomycota</taxon>
        <taxon>Agaricomycotina</taxon>
        <taxon>Agaricomycetes</taxon>
        <taxon>Agaricomycetidae</taxon>
        <taxon>Boletales</taxon>
        <taxon>Sclerodermatineae</taxon>
        <taxon>Pisolithaceae</taxon>
        <taxon>Pisolithus</taxon>
    </lineage>
</organism>